<accession>A0AAN1L9H8</accession>
<evidence type="ECO:0000256" key="1">
    <source>
        <dbReference type="ARBA" id="ARBA00004236"/>
    </source>
</evidence>
<proteinExistence type="inferred from homology"/>
<organism evidence="11 12">
    <name type="scientific">Phaeobacter piscinae</name>
    <dbReference type="NCBI Taxonomy" id="1580596"/>
    <lineage>
        <taxon>Bacteria</taxon>
        <taxon>Pseudomonadati</taxon>
        <taxon>Pseudomonadota</taxon>
        <taxon>Alphaproteobacteria</taxon>
        <taxon>Rhodobacterales</taxon>
        <taxon>Roseobacteraceae</taxon>
        <taxon>Phaeobacter</taxon>
    </lineage>
</organism>
<dbReference type="InterPro" id="IPR003362">
    <property type="entry name" value="Bact_transf"/>
</dbReference>
<evidence type="ECO:0000256" key="4">
    <source>
        <dbReference type="ARBA" id="ARBA00022679"/>
    </source>
</evidence>
<evidence type="ECO:0000313" key="12">
    <source>
        <dbReference type="Proteomes" id="UP000218606"/>
    </source>
</evidence>
<keyword evidence="5 9" id="KW-0812">Transmembrane</keyword>
<evidence type="ECO:0000256" key="7">
    <source>
        <dbReference type="ARBA" id="ARBA00023136"/>
    </source>
</evidence>
<evidence type="ECO:0000256" key="8">
    <source>
        <dbReference type="ARBA" id="ARBA00023169"/>
    </source>
</evidence>
<evidence type="ECO:0000259" key="10">
    <source>
        <dbReference type="Pfam" id="PF02397"/>
    </source>
</evidence>
<comment type="similarity">
    <text evidence="2">Belongs to the bacterial sugar transferase family.</text>
</comment>
<dbReference type="GO" id="GO:0016780">
    <property type="term" value="F:phosphotransferase activity, for other substituted phosphate groups"/>
    <property type="evidence" value="ECO:0007669"/>
    <property type="project" value="TreeGrafter"/>
</dbReference>
<dbReference type="AlphaFoldDB" id="A0AAN1L9H8"/>
<dbReference type="Pfam" id="PF02397">
    <property type="entry name" value="Bac_transf"/>
    <property type="match status" value="1"/>
</dbReference>
<dbReference type="EMBL" id="CP010767">
    <property type="protein sequence ID" value="ATG42405.1"/>
    <property type="molecule type" value="Genomic_DNA"/>
</dbReference>
<sequence length="348" mass="37807">MGVWLEENHRSYWTWDPGRCRVGILKLVRVHPPFAGAKTLLFQRRGKGRGGGSRLGLEMKDFVQEGAARPSGAVTGRANWSRWPSLGNGCLVALVGDAPLVGMGVANMNAAVSAPPSSSKRSVSGSLKMSPAVAGAIGAGTGAGSLGGYATFGKRCLDIALVLLTLPISLPLILMAALALWLEGGNPFYTQDRLGQRGRVFSILKLRTMVRDAEQLLERHLASDPAMRREWDETQKLKEDPRITPVGRFLRTTSLDELPQLWNVLIGEMSLVGPRPMMPDQLPLYGDATAYFDLKPGITGLWQVSVRNESGFAVRARADADYHGDLCLRTDVDLIWRTVGVVLRGTGY</sequence>
<feature type="transmembrane region" description="Helical" evidence="9">
    <location>
        <begin position="132"/>
        <end position="152"/>
    </location>
</feature>
<keyword evidence="4 11" id="KW-0808">Transferase</keyword>
<dbReference type="GO" id="GO:0000271">
    <property type="term" value="P:polysaccharide biosynthetic process"/>
    <property type="evidence" value="ECO:0007669"/>
    <property type="project" value="UniProtKB-KW"/>
</dbReference>
<reference evidence="11 12" key="1">
    <citation type="journal article" date="2017" name="Front. Microbiol.">
        <title>Phaeobacter piscinae sp. nov., a species of the Roseobacter group and potential aquaculture probiont.</title>
        <authorList>
            <person name="Sonnenschein E.C."/>
            <person name="Phippen C.B.W."/>
            <person name="Nielsen K.F."/>
            <person name="Mateiu R.V."/>
            <person name="Melchiorsen J."/>
            <person name="Gram L."/>
            <person name="Overmann J."/>
            <person name="Freese H.M."/>
        </authorList>
    </citation>
    <scope>NUCLEOTIDE SEQUENCE [LARGE SCALE GENOMIC DNA]</scope>
    <source>
        <strain evidence="11 12">P13</strain>
    </source>
</reference>
<gene>
    <name evidence="11" type="ORF">PhaeoP13_00441</name>
</gene>
<dbReference type="Proteomes" id="UP000218606">
    <property type="component" value="Chromosome"/>
</dbReference>
<comment type="subcellular location">
    <subcellularLocation>
        <location evidence="1">Cell membrane</location>
    </subcellularLocation>
</comment>
<protein>
    <submittedName>
        <fullName evidence="11">Sugar transferase involved in lipopolysaccharide synthesis</fullName>
    </submittedName>
</protein>
<evidence type="ECO:0000256" key="9">
    <source>
        <dbReference type="SAM" id="Phobius"/>
    </source>
</evidence>
<name>A0AAN1L9H8_9RHOB</name>
<evidence type="ECO:0000256" key="2">
    <source>
        <dbReference type="ARBA" id="ARBA00006464"/>
    </source>
</evidence>
<feature type="transmembrane region" description="Helical" evidence="9">
    <location>
        <begin position="159"/>
        <end position="182"/>
    </location>
</feature>
<feature type="domain" description="Bacterial sugar transferase" evidence="10">
    <location>
        <begin position="154"/>
        <end position="343"/>
    </location>
</feature>
<dbReference type="GO" id="GO:0005886">
    <property type="term" value="C:plasma membrane"/>
    <property type="evidence" value="ECO:0007669"/>
    <property type="project" value="UniProtKB-SubCell"/>
</dbReference>
<dbReference type="PANTHER" id="PTHR30576:SF4">
    <property type="entry name" value="UNDECAPRENYL-PHOSPHATE GALACTOSE PHOSPHOTRANSFERASE"/>
    <property type="match status" value="1"/>
</dbReference>
<evidence type="ECO:0000313" key="11">
    <source>
        <dbReference type="EMBL" id="ATG42405.1"/>
    </source>
</evidence>
<evidence type="ECO:0000256" key="5">
    <source>
        <dbReference type="ARBA" id="ARBA00022692"/>
    </source>
</evidence>
<keyword evidence="7 9" id="KW-0472">Membrane</keyword>
<keyword evidence="3" id="KW-1003">Cell membrane</keyword>
<dbReference type="PANTHER" id="PTHR30576">
    <property type="entry name" value="COLANIC BIOSYNTHESIS UDP-GLUCOSE LIPID CARRIER TRANSFERASE"/>
    <property type="match status" value="1"/>
</dbReference>
<keyword evidence="8" id="KW-0270">Exopolysaccharide synthesis</keyword>
<evidence type="ECO:0000256" key="6">
    <source>
        <dbReference type="ARBA" id="ARBA00022989"/>
    </source>
</evidence>
<evidence type="ECO:0000256" key="3">
    <source>
        <dbReference type="ARBA" id="ARBA00022475"/>
    </source>
</evidence>
<keyword evidence="6 9" id="KW-1133">Transmembrane helix</keyword>